<accession>A0A9Q1LE62</accession>
<keyword evidence="6" id="KW-0547">Nucleotide-binding</keyword>
<feature type="domain" description="Protein kinase" evidence="11">
    <location>
        <begin position="1"/>
        <end position="178"/>
    </location>
</feature>
<dbReference type="AlphaFoldDB" id="A0A9Q1LE62"/>
<keyword evidence="13" id="KW-1185">Reference proteome</keyword>
<evidence type="ECO:0000313" key="12">
    <source>
        <dbReference type="EMBL" id="KAJ8532982.1"/>
    </source>
</evidence>
<evidence type="ECO:0000256" key="1">
    <source>
        <dbReference type="ARBA" id="ARBA00008536"/>
    </source>
</evidence>
<dbReference type="Pfam" id="PF00069">
    <property type="entry name" value="Pkinase"/>
    <property type="match status" value="1"/>
</dbReference>
<keyword evidence="7" id="KW-0418">Kinase</keyword>
<dbReference type="GO" id="GO:0005524">
    <property type="term" value="F:ATP binding"/>
    <property type="evidence" value="ECO:0007669"/>
    <property type="project" value="UniProtKB-KW"/>
</dbReference>
<comment type="caution">
    <text evidence="12">The sequence shown here is derived from an EMBL/GenBank/DDBJ whole genome shotgun (WGS) entry which is preliminary data.</text>
</comment>
<evidence type="ECO:0000256" key="2">
    <source>
        <dbReference type="ARBA" id="ARBA00010217"/>
    </source>
</evidence>
<evidence type="ECO:0000313" key="13">
    <source>
        <dbReference type="Proteomes" id="UP001152561"/>
    </source>
</evidence>
<comment type="catalytic activity">
    <reaction evidence="10">
        <text>L-seryl-[protein] + ATP = O-phospho-L-seryl-[protein] + ADP + H(+)</text>
        <dbReference type="Rhea" id="RHEA:17989"/>
        <dbReference type="Rhea" id="RHEA-COMP:9863"/>
        <dbReference type="Rhea" id="RHEA-COMP:11604"/>
        <dbReference type="ChEBI" id="CHEBI:15378"/>
        <dbReference type="ChEBI" id="CHEBI:29999"/>
        <dbReference type="ChEBI" id="CHEBI:30616"/>
        <dbReference type="ChEBI" id="CHEBI:83421"/>
        <dbReference type="ChEBI" id="CHEBI:456216"/>
        <dbReference type="EC" id="2.7.11.1"/>
    </reaction>
</comment>
<evidence type="ECO:0000256" key="3">
    <source>
        <dbReference type="ARBA" id="ARBA00012513"/>
    </source>
</evidence>
<keyword evidence="5" id="KW-0808">Transferase</keyword>
<keyword evidence="4" id="KW-0723">Serine/threonine-protein kinase</keyword>
<dbReference type="Proteomes" id="UP001152561">
    <property type="component" value="Unassembled WGS sequence"/>
</dbReference>
<sequence length="178" mass="19577">MCQLRHQSLVPLLGYCRRLLYLHEEGEQVVVHRDVKASNVLLDSEFNGRLGDFGLARLYDHGTESHTGLVVGTIGYIAPEHSRTGKPTTSSDLFAFGAFLLEVACGRRPIDPKALSDDLGLLEWVFSCWSEGEILKAIDPNLGSDFTPAEAESVLKIGILCSLSEPTAMPSMRQVVQY</sequence>
<organism evidence="12 13">
    <name type="scientific">Anisodus acutangulus</name>
    <dbReference type="NCBI Taxonomy" id="402998"/>
    <lineage>
        <taxon>Eukaryota</taxon>
        <taxon>Viridiplantae</taxon>
        <taxon>Streptophyta</taxon>
        <taxon>Embryophyta</taxon>
        <taxon>Tracheophyta</taxon>
        <taxon>Spermatophyta</taxon>
        <taxon>Magnoliopsida</taxon>
        <taxon>eudicotyledons</taxon>
        <taxon>Gunneridae</taxon>
        <taxon>Pentapetalae</taxon>
        <taxon>asterids</taxon>
        <taxon>lamiids</taxon>
        <taxon>Solanales</taxon>
        <taxon>Solanaceae</taxon>
        <taxon>Solanoideae</taxon>
        <taxon>Hyoscyameae</taxon>
        <taxon>Anisodus</taxon>
    </lineage>
</organism>
<evidence type="ECO:0000256" key="5">
    <source>
        <dbReference type="ARBA" id="ARBA00022679"/>
    </source>
</evidence>
<evidence type="ECO:0000256" key="8">
    <source>
        <dbReference type="ARBA" id="ARBA00022840"/>
    </source>
</evidence>
<keyword evidence="8" id="KW-0067">ATP-binding</keyword>
<dbReference type="GO" id="GO:0004674">
    <property type="term" value="F:protein serine/threonine kinase activity"/>
    <property type="evidence" value="ECO:0007669"/>
    <property type="project" value="UniProtKB-KW"/>
</dbReference>
<dbReference type="Gene3D" id="1.10.510.10">
    <property type="entry name" value="Transferase(Phosphotransferase) domain 1"/>
    <property type="match status" value="1"/>
</dbReference>
<comment type="similarity">
    <text evidence="2">In the C-terminal section; belongs to the protein kinase superfamily. Ser/Thr protein kinase family.</text>
</comment>
<dbReference type="SUPFAM" id="SSF56112">
    <property type="entry name" value="Protein kinase-like (PK-like)"/>
    <property type="match status" value="1"/>
</dbReference>
<dbReference type="PROSITE" id="PS50011">
    <property type="entry name" value="PROTEIN_KINASE_DOM"/>
    <property type="match status" value="1"/>
</dbReference>
<dbReference type="InterPro" id="IPR011009">
    <property type="entry name" value="Kinase-like_dom_sf"/>
</dbReference>
<name>A0A9Q1LE62_9SOLA</name>
<dbReference type="FunFam" id="1.10.510.10:FF:000108">
    <property type="entry name" value="L-type lectin-domain containing receptor kinase S.4"/>
    <property type="match status" value="1"/>
</dbReference>
<evidence type="ECO:0000256" key="6">
    <source>
        <dbReference type="ARBA" id="ARBA00022741"/>
    </source>
</evidence>
<dbReference type="OrthoDB" id="543442at2759"/>
<evidence type="ECO:0000259" key="11">
    <source>
        <dbReference type="PROSITE" id="PS50011"/>
    </source>
</evidence>
<dbReference type="InterPro" id="IPR050528">
    <property type="entry name" value="L-type_Lectin-RKs"/>
</dbReference>
<dbReference type="InterPro" id="IPR008271">
    <property type="entry name" value="Ser/Thr_kinase_AS"/>
</dbReference>
<evidence type="ECO:0000256" key="9">
    <source>
        <dbReference type="ARBA" id="ARBA00047899"/>
    </source>
</evidence>
<comment type="catalytic activity">
    <reaction evidence="9">
        <text>L-threonyl-[protein] + ATP = O-phospho-L-threonyl-[protein] + ADP + H(+)</text>
        <dbReference type="Rhea" id="RHEA:46608"/>
        <dbReference type="Rhea" id="RHEA-COMP:11060"/>
        <dbReference type="Rhea" id="RHEA-COMP:11605"/>
        <dbReference type="ChEBI" id="CHEBI:15378"/>
        <dbReference type="ChEBI" id="CHEBI:30013"/>
        <dbReference type="ChEBI" id="CHEBI:30616"/>
        <dbReference type="ChEBI" id="CHEBI:61977"/>
        <dbReference type="ChEBI" id="CHEBI:456216"/>
        <dbReference type="EC" id="2.7.11.1"/>
    </reaction>
</comment>
<gene>
    <name evidence="12" type="ORF">K7X08_015871</name>
</gene>
<comment type="similarity">
    <text evidence="1">In the N-terminal section; belongs to the leguminous lectin family.</text>
</comment>
<reference evidence="13" key="1">
    <citation type="journal article" date="2023" name="Proc. Natl. Acad. Sci. U.S.A.">
        <title>Genomic and structural basis for evolution of tropane alkaloid biosynthesis.</title>
        <authorList>
            <person name="Wanga Y.-J."/>
            <person name="Taina T."/>
            <person name="Yua J.-Y."/>
            <person name="Lia J."/>
            <person name="Xua B."/>
            <person name="Chenc J."/>
            <person name="D'Auriad J.C."/>
            <person name="Huanga J.-P."/>
            <person name="Huanga S.-X."/>
        </authorList>
    </citation>
    <scope>NUCLEOTIDE SEQUENCE [LARGE SCALE GENOMIC DNA]</scope>
    <source>
        <strain evidence="13">cv. KIB-2019</strain>
    </source>
</reference>
<dbReference type="SMART" id="SM00220">
    <property type="entry name" value="S_TKc"/>
    <property type="match status" value="1"/>
</dbReference>
<evidence type="ECO:0000256" key="10">
    <source>
        <dbReference type="ARBA" id="ARBA00048679"/>
    </source>
</evidence>
<dbReference type="InterPro" id="IPR000719">
    <property type="entry name" value="Prot_kinase_dom"/>
</dbReference>
<evidence type="ECO:0000256" key="7">
    <source>
        <dbReference type="ARBA" id="ARBA00022777"/>
    </source>
</evidence>
<proteinExistence type="inferred from homology"/>
<evidence type="ECO:0000256" key="4">
    <source>
        <dbReference type="ARBA" id="ARBA00022527"/>
    </source>
</evidence>
<dbReference type="EMBL" id="JAJAGQ010000020">
    <property type="protein sequence ID" value="KAJ8532982.1"/>
    <property type="molecule type" value="Genomic_DNA"/>
</dbReference>
<protein>
    <recommendedName>
        <fullName evidence="3">non-specific serine/threonine protein kinase</fullName>
        <ecNumber evidence="3">2.7.11.1</ecNumber>
    </recommendedName>
</protein>
<dbReference type="EC" id="2.7.11.1" evidence="3"/>
<dbReference type="PROSITE" id="PS00108">
    <property type="entry name" value="PROTEIN_KINASE_ST"/>
    <property type="match status" value="1"/>
</dbReference>
<dbReference type="PANTHER" id="PTHR27007">
    <property type="match status" value="1"/>
</dbReference>